<dbReference type="InterPro" id="IPR015939">
    <property type="entry name" value="Fum_Rdtase/Succ_DH_flav-like_C"/>
</dbReference>
<evidence type="ECO:0000256" key="1">
    <source>
        <dbReference type="ARBA" id="ARBA00001974"/>
    </source>
</evidence>
<organism evidence="14 15">
    <name type="scientific">Campylobacter majalis</name>
    <dbReference type="NCBI Taxonomy" id="2790656"/>
    <lineage>
        <taxon>Bacteria</taxon>
        <taxon>Pseudomonadati</taxon>
        <taxon>Campylobacterota</taxon>
        <taxon>Epsilonproteobacteria</taxon>
        <taxon>Campylobacterales</taxon>
        <taxon>Campylobacteraceae</taxon>
        <taxon>Campylobacter</taxon>
    </lineage>
</organism>
<dbReference type="SUPFAM" id="SSF46977">
    <property type="entry name" value="Succinate dehydrogenase/fumarate reductase flavoprotein C-terminal domain"/>
    <property type="match status" value="1"/>
</dbReference>
<dbReference type="EC" id="1.3.5.1" evidence="4"/>
<keyword evidence="8" id="KW-0249">Electron transport</keyword>
<comment type="catalytic activity">
    <reaction evidence="11">
        <text>a quinone + succinate = fumarate + a quinol</text>
        <dbReference type="Rhea" id="RHEA:40523"/>
        <dbReference type="ChEBI" id="CHEBI:24646"/>
        <dbReference type="ChEBI" id="CHEBI:29806"/>
        <dbReference type="ChEBI" id="CHEBI:30031"/>
        <dbReference type="ChEBI" id="CHEBI:132124"/>
        <dbReference type="EC" id="1.3.5.1"/>
    </reaction>
</comment>
<dbReference type="RefSeq" id="WP_229933616.1">
    <property type="nucleotide sequence ID" value="NZ_CAJHOF010000026.1"/>
</dbReference>
<feature type="domain" description="Fumarate reductase/succinate dehydrogenase flavoprotein-like C-terminal" evidence="13">
    <location>
        <begin position="480"/>
        <end position="606"/>
    </location>
</feature>
<dbReference type="InterPro" id="IPR014006">
    <property type="entry name" value="Succ_Dhase_FrdA_Gneg"/>
</dbReference>
<keyword evidence="15" id="KW-1185">Reference proteome</keyword>
<evidence type="ECO:0000256" key="9">
    <source>
        <dbReference type="ARBA" id="ARBA00023002"/>
    </source>
</evidence>
<keyword evidence="7" id="KW-0274">FAD</keyword>
<dbReference type="PANTHER" id="PTHR11632:SF71">
    <property type="entry name" value="FUMARATE REDUCTASE FLAVOPROTEIN SUBUNIT"/>
    <property type="match status" value="1"/>
</dbReference>
<evidence type="ECO:0000256" key="6">
    <source>
        <dbReference type="ARBA" id="ARBA00022630"/>
    </source>
</evidence>
<dbReference type="InterPro" id="IPR027477">
    <property type="entry name" value="Succ_DH/fumarate_Rdtase_cat_sf"/>
</dbReference>
<dbReference type="NCBIfam" id="TIGR01812">
    <property type="entry name" value="sdhA_frdA_Gneg"/>
    <property type="match status" value="1"/>
</dbReference>
<comment type="similarity">
    <text evidence="3">Belongs to the FAD-dependent oxidoreductase 2 family. FRD/SDH subfamily.</text>
</comment>
<dbReference type="EMBL" id="CAJHOF010000026">
    <property type="protein sequence ID" value="CAD7289767.1"/>
    <property type="molecule type" value="Genomic_DNA"/>
</dbReference>
<comment type="subcellular location">
    <subcellularLocation>
        <location evidence="2">Cell inner membrane</location>
        <topology evidence="2">Peripheral membrane protein</topology>
        <orientation evidence="2">Cytoplasmic side</orientation>
    </subcellularLocation>
</comment>
<comment type="caution">
    <text evidence="14">The sequence shown here is derived from an EMBL/GenBank/DDBJ whole genome shotgun (WGS) entry which is preliminary data.</text>
</comment>
<dbReference type="InterPro" id="IPR003952">
    <property type="entry name" value="FRD_SDH_FAD_BS"/>
</dbReference>
<gene>
    <name evidence="14" type="primary">frdA</name>
    <name evidence="14" type="ORF">LMG7974_01850</name>
</gene>
<sequence>MSIKNSDVLIVGAGLAGLRVALECARAGLKTTVLSLVPPKRSHSCAAQGGMQASLASSTMGEGDNEDLHFADTVIGSDWGCDQIVARMFAITAPKAVRELANMGVAWSRVSAGKKDIIINAQKTTIEEKNTSHGLINARDFGATTKWRTCYTADATGHSMLYAIANELLKYDVEILDRTEAIKLICDDDVCKGVVARNLISGELVAHTAKAVLIATGGYGRIYKHSTNAVICDGSGLGMAYEAGATLANMEAVQFHPTVLVPSGILLTEGCRGDGGVLRDVDGVRFMSEYEPRHKDLASRDVVSARIMQHIKRAKGVDSIHGKHVWLDITMLGKEHIDKNLKDVKEICKNFADIDVTDTSIDENGRCKGYIPVMPMQHFCMGGLRTKPSGESVKITGLFSAGEAACWDLHGFNRLGGNSVAETVVAGMIVGDEIIKFCQKTKNVVDENFVLQILKQEGLKIQNMLENKGNENVHELKSILGEIMWERVGIFRDETGLKQAVNEIKTLQKRAKNIKITSKSHGINPELEETYRLDKMLKIALCVAMGALNRKESRGAHKRSDYPQRDDKNFLNKTLFSYDTDKNEPKISYEILDIMSMEIAPKERGYESGGVTKHQDSDKREKQIQKITKELKAQGKNRYEIQDAIMPFRLDEKFKAPNERVGVGYE</sequence>
<dbReference type="InterPro" id="IPR003953">
    <property type="entry name" value="FAD-dep_OxRdtase_2_FAD-bd"/>
</dbReference>
<keyword evidence="6" id="KW-0285">Flavoprotein</keyword>
<evidence type="ECO:0000256" key="8">
    <source>
        <dbReference type="ARBA" id="ARBA00022982"/>
    </source>
</evidence>
<dbReference type="GO" id="GO:0016491">
    <property type="term" value="F:oxidoreductase activity"/>
    <property type="evidence" value="ECO:0007669"/>
    <property type="project" value="UniProtKB-KW"/>
</dbReference>
<dbReference type="Proteomes" id="UP000789803">
    <property type="component" value="Unassembled WGS sequence"/>
</dbReference>
<evidence type="ECO:0000256" key="5">
    <source>
        <dbReference type="ARBA" id="ARBA00022448"/>
    </source>
</evidence>
<evidence type="ECO:0000256" key="2">
    <source>
        <dbReference type="ARBA" id="ARBA00004515"/>
    </source>
</evidence>
<evidence type="ECO:0000256" key="4">
    <source>
        <dbReference type="ARBA" id="ARBA00012792"/>
    </source>
</evidence>
<feature type="domain" description="FAD-dependent oxidoreductase 2 FAD-binding" evidence="12">
    <location>
        <begin position="7"/>
        <end position="420"/>
    </location>
</feature>
<evidence type="ECO:0000256" key="10">
    <source>
        <dbReference type="ARBA" id="ARBA00023136"/>
    </source>
</evidence>
<dbReference type="Pfam" id="PF00890">
    <property type="entry name" value="FAD_binding_2"/>
    <property type="match status" value="1"/>
</dbReference>
<dbReference type="SUPFAM" id="SSF51905">
    <property type="entry name" value="FAD/NAD(P)-binding domain"/>
    <property type="match status" value="1"/>
</dbReference>
<dbReference type="PANTHER" id="PTHR11632">
    <property type="entry name" value="SUCCINATE DEHYDROGENASE 2 FLAVOPROTEIN SUBUNIT"/>
    <property type="match status" value="1"/>
</dbReference>
<dbReference type="SUPFAM" id="SSF56425">
    <property type="entry name" value="Succinate dehydrogenase/fumarate reductase flavoprotein, catalytic domain"/>
    <property type="match status" value="1"/>
</dbReference>
<dbReference type="PROSITE" id="PS00504">
    <property type="entry name" value="FRD_SDH_FAD_BINDING"/>
    <property type="match status" value="1"/>
</dbReference>
<evidence type="ECO:0000256" key="7">
    <source>
        <dbReference type="ARBA" id="ARBA00022827"/>
    </source>
</evidence>
<proteinExistence type="inferred from homology"/>
<protein>
    <recommendedName>
        <fullName evidence="4">succinate dehydrogenase</fullName>
        <ecNumber evidence="4">1.3.5.1</ecNumber>
    </recommendedName>
</protein>
<name>A0ABM8QAG9_9BACT</name>
<dbReference type="InterPro" id="IPR030664">
    <property type="entry name" value="SdhA/FrdA/AprA"/>
</dbReference>
<dbReference type="Pfam" id="PF02910">
    <property type="entry name" value="Succ_DH_flav_C"/>
    <property type="match status" value="1"/>
</dbReference>
<reference evidence="14 15" key="1">
    <citation type="submission" date="2020-11" db="EMBL/GenBank/DDBJ databases">
        <authorList>
            <person name="Peeters C."/>
        </authorList>
    </citation>
    <scope>NUCLEOTIDE SEQUENCE [LARGE SCALE GENOMIC DNA]</scope>
    <source>
        <strain evidence="14 15">LMG 7974</strain>
    </source>
</reference>
<dbReference type="NCBIfam" id="NF006383">
    <property type="entry name" value="PRK08626.1"/>
    <property type="match status" value="1"/>
</dbReference>
<dbReference type="InterPro" id="IPR037099">
    <property type="entry name" value="Fum_R/Succ_DH_flav-like_C_sf"/>
</dbReference>
<keyword evidence="5" id="KW-0813">Transport</keyword>
<evidence type="ECO:0000313" key="15">
    <source>
        <dbReference type="Proteomes" id="UP000789803"/>
    </source>
</evidence>
<evidence type="ECO:0000313" key="14">
    <source>
        <dbReference type="EMBL" id="CAD7289767.1"/>
    </source>
</evidence>
<evidence type="ECO:0000256" key="11">
    <source>
        <dbReference type="ARBA" id="ARBA00049220"/>
    </source>
</evidence>
<evidence type="ECO:0000259" key="12">
    <source>
        <dbReference type="Pfam" id="PF00890"/>
    </source>
</evidence>
<keyword evidence="9 14" id="KW-0560">Oxidoreductase</keyword>
<dbReference type="Gene3D" id="3.10.20.820">
    <property type="match status" value="1"/>
</dbReference>
<dbReference type="Gene3D" id="1.20.58.100">
    <property type="entry name" value="Fumarate reductase/succinate dehydrogenase flavoprotein-like, C-terminal domain"/>
    <property type="match status" value="1"/>
</dbReference>
<comment type="cofactor">
    <cofactor evidence="1">
        <name>FAD</name>
        <dbReference type="ChEBI" id="CHEBI:57692"/>
    </cofactor>
</comment>
<dbReference type="Gene3D" id="3.90.700.10">
    <property type="entry name" value="Succinate dehydrogenase/fumarate reductase flavoprotein, catalytic domain"/>
    <property type="match status" value="1"/>
</dbReference>
<evidence type="ECO:0000259" key="13">
    <source>
        <dbReference type="Pfam" id="PF02910"/>
    </source>
</evidence>
<evidence type="ECO:0000256" key="3">
    <source>
        <dbReference type="ARBA" id="ARBA00008040"/>
    </source>
</evidence>
<accession>A0ABM8QAG9</accession>
<dbReference type="Gene3D" id="3.50.50.60">
    <property type="entry name" value="FAD/NAD(P)-binding domain"/>
    <property type="match status" value="1"/>
</dbReference>
<dbReference type="InterPro" id="IPR036188">
    <property type="entry name" value="FAD/NAD-bd_sf"/>
</dbReference>
<keyword evidence="10" id="KW-0472">Membrane</keyword>